<protein>
    <submittedName>
        <fullName evidence="7">Adipocyte plasma membrane-associated protein</fullName>
    </submittedName>
</protein>
<keyword evidence="3" id="KW-0926">Vacuole</keyword>
<sequence length="363" mass="39737">MEALQQALFLMGSIVLASAATFFLQALHESPVSPEPLLLPYSSFTSNNILQRVARLGEGILLGPEDISLDKDGTLYTATRDGWIKRMHRNGSWEEWKSTGCSALLGVAVSMAGGVLVCDAEKGLLRVSDEGIAVLTSQVDGSQSQIRFADEAVEASDGSVYFSDASNKFGFHDWYLDVLEARPHGRLLKYDPWKRMTSVVIDGLGFANGVALSAGEDFVVVCETWKFRCLRHWLRGEHKGNTEVFIDNLPGAPDNINLAPDGSFWIALLQLSHRRLRMLHRWKTLKRVIATSPNLVKLVQATNSSAMVVNVPADGGRIARMLDDSEGKVMSCVTSAVEFEGHLYLGSLGTDFIGRLPLEGLAN</sequence>
<evidence type="ECO:0000313" key="7">
    <source>
        <dbReference type="EMBL" id="JAT41482.1"/>
    </source>
</evidence>
<evidence type="ECO:0000259" key="6">
    <source>
        <dbReference type="Pfam" id="PF03088"/>
    </source>
</evidence>
<dbReference type="Gene3D" id="2.120.10.30">
    <property type="entry name" value="TolB, C-terminal domain"/>
    <property type="match status" value="1"/>
</dbReference>
<dbReference type="GO" id="GO:0016787">
    <property type="term" value="F:hydrolase activity"/>
    <property type="evidence" value="ECO:0007669"/>
    <property type="project" value="TreeGrafter"/>
</dbReference>
<evidence type="ECO:0000256" key="5">
    <source>
        <dbReference type="SAM" id="SignalP"/>
    </source>
</evidence>
<comment type="similarity">
    <text evidence="2">Belongs to the strictosidine synthase family.</text>
</comment>
<dbReference type="EMBL" id="GDJX01026454">
    <property type="protein sequence ID" value="JAT41482.1"/>
    <property type="molecule type" value="Transcribed_RNA"/>
</dbReference>
<dbReference type="FunFam" id="2.120.10.30:FF:000066">
    <property type="entry name" value="ABC transporter permease protein"/>
    <property type="match status" value="1"/>
</dbReference>
<feature type="domain" description="Strictosidine synthase conserved region" evidence="6">
    <location>
        <begin position="153"/>
        <end position="236"/>
    </location>
</feature>
<dbReference type="SUPFAM" id="SSF63829">
    <property type="entry name" value="Calcium-dependent phosphotriesterase"/>
    <property type="match status" value="1"/>
</dbReference>
<dbReference type="GO" id="GO:0012505">
    <property type="term" value="C:endomembrane system"/>
    <property type="evidence" value="ECO:0007669"/>
    <property type="project" value="TreeGrafter"/>
</dbReference>
<dbReference type="InterPro" id="IPR011042">
    <property type="entry name" value="6-blade_b-propeller_TolB-like"/>
</dbReference>
<proteinExistence type="inferred from homology"/>
<evidence type="ECO:0000256" key="1">
    <source>
        <dbReference type="ARBA" id="ARBA00004116"/>
    </source>
</evidence>
<gene>
    <name evidence="7" type="primary">Apmap_1</name>
    <name evidence="7" type="ORF">g.40474</name>
</gene>
<dbReference type="PANTHER" id="PTHR10426">
    <property type="entry name" value="STRICTOSIDINE SYNTHASE-RELATED"/>
    <property type="match status" value="1"/>
</dbReference>
<feature type="signal peptide" evidence="5">
    <location>
        <begin position="1"/>
        <end position="19"/>
    </location>
</feature>
<dbReference type="GO" id="GO:0005773">
    <property type="term" value="C:vacuole"/>
    <property type="evidence" value="ECO:0007669"/>
    <property type="project" value="UniProtKB-SubCell"/>
</dbReference>
<reference evidence="7" key="1">
    <citation type="submission" date="2015-07" db="EMBL/GenBank/DDBJ databases">
        <title>Transcriptome Assembly of Anthurium amnicola.</title>
        <authorList>
            <person name="Suzuki J."/>
        </authorList>
    </citation>
    <scope>NUCLEOTIDE SEQUENCE</scope>
</reference>
<organism evidence="7">
    <name type="scientific">Anthurium amnicola</name>
    <dbReference type="NCBI Taxonomy" id="1678845"/>
    <lineage>
        <taxon>Eukaryota</taxon>
        <taxon>Viridiplantae</taxon>
        <taxon>Streptophyta</taxon>
        <taxon>Embryophyta</taxon>
        <taxon>Tracheophyta</taxon>
        <taxon>Spermatophyta</taxon>
        <taxon>Magnoliopsida</taxon>
        <taxon>Liliopsida</taxon>
        <taxon>Araceae</taxon>
        <taxon>Pothoideae</taxon>
        <taxon>Potheae</taxon>
        <taxon>Anthurium</taxon>
    </lineage>
</organism>
<dbReference type="Pfam" id="PF03088">
    <property type="entry name" value="Str_synth"/>
    <property type="match status" value="1"/>
</dbReference>
<feature type="chain" id="PRO_5008899481" evidence="5">
    <location>
        <begin position="20"/>
        <end position="363"/>
    </location>
</feature>
<dbReference type="AlphaFoldDB" id="A0A1D1XGH1"/>
<evidence type="ECO:0000256" key="4">
    <source>
        <dbReference type="ARBA" id="ARBA00023180"/>
    </source>
</evidence>
<dbReference type="PANTHER" id="PTHR10426:SF68">
    <property type="entry name" value="OS07G0614000 PROTEIN"/>
    <property type="match status" value="1"/>
</dbReference>
<accession>A0A1D1XGH1</accession>
<dbReference type="Pfam" id="PF20067">
    <property type="entry name" value="SSL_N"/>
    <property type="match status" value="1"/>
</dbReference>
<evidence type="ECO:0000256" key="3">
    <source>
        <dbReference type="ARBA" id="ARBA00022554"/>
    </source>
</evidence>
<name>A0A1D1XGH1_9ARAE</name>
<dbReference type="InterPro" id="IPR018119">
    <property type="entry name" value="Strictosidine_synth_cons-reg"/>
</dbReference>
<keyword evidence="4" id="KW-0325">Glycoprotein</keyword>
<comment type="subcellular location">
    <subcellularLocation>
        <location evidence="1">Vacuole</location>
    </subcellularLocation>
</comment>
<evidence type="ECO:0000256" key="2">
    <source>
        <dbReference type="ARBA" id="ARBA00009191"/>
    </source>
</evidence>
<keyword evidence="5" id="KW-0732">Signal</keyword>